<dbReference type="InterPro" id="IPR036441">
    <property type="entry name" value="DHquinase_II_sf"/>
</dbReference>
<dbReference type="HAMAP" id="MF_00169">
    <property type="entry name" value="AroQ"/>
    <property type="match status" value="1"/>
</dbReference>
<keyword evidence="7" id="KW-0057">Aromatic amino acid biosynthesis</keyword>
<feature type="binding site" evidence="7 9">
    <location>
        <position position="108"/>
    </location>
    <ligand>
        <name>substrate</name>
    </ligand>
</feature>
<comment type="similarity">
    <text evidence="3 7">Belongs to the type-II 3-dehydroquinase family.</text>
</comment>
<organism evidence="11">
    <name type="scientific">Mesotoga infera</name>
    <dbReference type="NCBI Taxonomy" id="1236046"/>
    <lineage>
        <taxon>Bacteria</taxon>
        <taxon>Thermotogati</taxon>
        <taxon>Thermotogota</taxon>
        <taxon>Thermotogae</taxon>
        <taxon>Kosmotogales</taxon>
        <taxon>Kosmotogaceae</taxon>
        <taxon>Mesotoga</taxon>
    </lineage>
</organism>
<proteinExistence type="inferred from homology"/>
<dbReference type="EC" id="4.2.1.10" evidence="5 7"/>
<evidence type="ECO:0000256" key="3">
    <source>
        <dbReference type="ARBA" id="ARBA00011037"/>
    </source>
</evidence>
<gene>
    <name evidence="7 11" type="primary">aroQ</name>
    <name evidence="11" type="ORF">ENN47_06735</name>
</gene>
<feature type="binding site" evidence="7 9">
    <location>
        <position position="71"/>
    </location>
    <ligand>
        <name>substrate</name>
    </ligand>
</feature>
<evidence type="ECO:0000256" key="10">
    <source>
        <dbReference type="PIRSR" id="PIRSR001399-3"/>
    </source>
</evidence>
<feature type="active site" description="Proton donor" evidence="7 8">
    <location>
        <position position="97"/>
    </location>
</feature>
<dbReference type="SUPFAM" id="SSF52304">
    <property type="entry name" value="Type II 3-dehydroquinate dehydratase"/>
    <property type="match status" value="1"/>
</dbReference>
<sequence>MKILILNGPNLNMLGMREKSVYGDFTYSKLCEAVERKCVESGASSEFFQSNHEGELVDRVHTIDYDAVVINAGALTHYSYSIRDALELFRGLKIEVHISNIFAREEFRSKSVISPVCTGTIAGLGLYGYLLAIEYAVSHFDPLADREATK</sequence>
<comment type="pathway">
    <text evidence="2 7">Metabolic intermediate biosynthesis; chorismate biosynthesis; chorismate from D-erythrose 4-phosphate and phosphoenolpyruvate: step 3/7.</text>
</comment>
<keyword evidence="7" id="KW-0028">Amino-acid biosynthesis</keyword>
<reference evidence="11" key="1">
    <citation type="journal article" date="2020" name="mSystems">
        <title>Genome- and Community-Level Interaction Insights into Carbon Utilization and Element Cycling Functions of Hydrothermarchaeota in Hydrothermal Sediment.</title>
        <authorList>
            <person name="Zhou Z."/>
            <person name="Liu Y."/>
            <person name="Xu W."/>
            <person name="Pan J."/>
            <person name="Luo Z.H."/>
            <person name="Li M."/>
        </authorList>
    </citation>
    <scope>NUCLEOTIDE SEQUENCE [LARGE SCALE GENOMIC DNA]</scope>
    <source>
        <strain evidence="11">SpSt-1179</strain>
    </source>
</reference>
<protein>
    <recommendedName>
        <fullName evidence="5 7">3-dehydroquinate dehydratase</fullName>
        <shortName evidence="7">3-dehydroquinase</shortName>
        <ecNumber evidence="5 7">4.2.1.10</ecNumber>
    </recommendedName>
    <alternativeName>
        <fullName evidence="7">Type II DHQase</fullName>
    </alternativeName>
</protein>
<dbReference type="NCBIfam" id="NF003805">
    <property type="entry name" value="PRK05395.1-2"/>
    <property type="match status" value="1"/>
</dbReference>
<comment type="caution">
    <text evidence="11">The sequence shown here is derived from an EMBL/GenBank/DDBJ whole genome shotgun (WGS) entry which is preliminary data.</text>
</comment>
<dbReference type="GO" id="GO:0019631">
    <property type="term" value="P:quinate catabolic process"/>
    <property type="evidence" value="ECO:0007669"/>
    <property type="project" value="TreeGrafter"/>
</dbReference>
<evidence type="ECO:0000256" key="1">
    <source>
        <dbReference type="ARBA" id="ARBA00001864"/>
    </source>
</evidence>
<evidence type="ECO:0000256" key="9">
    <source>
        <dbReference type="PIRSR" id="PIRSR001399-2"/>
    </source>
</evidence>
<comment type="catalytic activity">
    <reaction evidence="1 7">
        <text>3-dehydroquinate = 3-dehydroshikimate + H2O</text>
        <dbReference type="Rhea" id="RHEA:21096"/>
        <dbReference type="ChEBI" id="CHEBI:15377"/>
        <dbReference type="ChEBI" id="CHEBI:16630"/>
        <dbReference type="ChEBI" id="CHEBI:32364"/>
        <dbReference type="EC" id="4.2.1.10"/>
    </reaction>
</comment>
<dbReference type="UniPathway" id="UPA00053">
    <property type="reaction ID" value="UER00086"/>
</dbReference>
<dbReference type="CDD" id="cd00466">
    <property type="entry name" value="DHQase_II"/>
    <property type="match status" value="1"/>
</dbReference>
<evidence type="ECO:0000256" key="8">
    <source>
        <dbReference type="PIRSR" id="PIRSR001399-1"/>
    </source>
</evidence>
<dbReference type="Proteomes" id="UP000886198">
    <property type="component" value="Unassembled WGS sequence"/>
</dbReference>
<dbReference type="EMBL" id="DSBT01000180">
    <property type="protein sequence ID" value="HDP77865.1"/>
    <property type="molecule type" value="Genomic_DNA"/>
</dbReference>
<evidence type="ECO:0000256" key="4">
    <source>
        <dbReference type="ARBA" id="ARBA00011193"/>
    </source>
</evidence>
<evidence type="ECO:0000256" key="5">
    <source>
        <dbReference type="ARBA" id="ARBA00012060"/>
    </source>
</evidence>
<feature type="binding site" evidence="7 9">
    <location>
        <position position="84"/>
    </location>
    <ligand>
        <name>substrate</name>
    </ligand>
</feature>
<evidence type="ECO:0000256" key="7">
    <source>
        <dbReference type="HAMAP-Rule" id="MF_00169"/>
    </source>
</evidence>
<dbReference type="GO" id="GO:0008652">
    <property type="term" value="P:amino acid biosynthetic process"/>
    <property type="evidence" value="ECO:0007669"/>
    <property type="project" value="UniProtKB-KW"/>
</dbReference>
<feature type="site" description="Transition state stabilizer" evidence="7 10">
    <location>
        <position position="17"/>
    </location>
</feature>
<dbReference type="PIRSF" id="PIRSF001399">
    <property type="entry name" value="DHquinase_II"/>
    <property type="match status" value="1"/>
</dbReference>
<comment type="function">
    <text evidence="7">Catalyzes a trans-dehydration via an enolate intermediate.</text>
</comment>
<dbReference type="PROSITE" id="PS01029">
    <property type="entry name" value="DEHYDROQUINASE_II"/>
    <property type="match status" value="1"/>
</dbReference>
<dbReference type="NCBIfam" id="TIGR01088">
    <property type="entry name" value="aroQ"/>
    <property type="match status" value="1"/>
</dbReference>
<dbReference type="InterPro" id="IPR001874">
    <property type="entry name" value="DHquinase_II"/>
</dbReference>
<feature type="binding site" evidence="7 9">
    <location>
        <begin position="98"/>
        <end position="99"/>
    </location>
    <ligand>
        <name>substrate</name>
    </ligand>
</feature>
<evidence type="ECO:0000313" key="11">
    <source>
        <dbReference type="EMBL" id="HDP77865.1"/>
    </source>
</evidence>
<dbReference type="GO" id="GO:0003855">
    <property type="term" value="F:3-dehydroquinate dehydratase activity"/>
    <property type="evidence" value="ECO:0007669"/>
    <property type="project" value="UniProtKB-UniRule"/>
</dbReference>
<dbReference type="Gene3D" id="3.40.50.9100">
    <property type="entry name" value="Dehydroquinase, class II"/>
    <property type="match status" value="1"/>
</dbReference>
<dbReference type="InterPro" id="IPR018509">
    <property type="entry name" value="DHquinase_II_CS"/>
</dbReference>
<dbReference type="NCBIfam" id="NF003807">
    <property type="entry name" value="PRK05395.1-4"/>
    <property type="match status" value="1"/>
</dbReference>
<feature type="active site" description="Proton acceptor" evidence="7 8">
    <location>
        <position position="22"/>
    </location>
</feature>
<dbReference type="GO" id="GO:0009423">
    <property type="term" value="P:chorismate biosynthetic process"/>
    <property type="evidence" value="ECO:0007669"/>
    <property type="project" value="UniProtKB-UniRule"/>
</dbReference>
<dbReference type="GO" id="GO:0009073">
    <property type="term" value="P:aromatic amino acid family biosynthetic process"/>
    <property type="evidence" value="ECO:0007669"/>
    <property type="project" value="UniProtKB-KW"/>
</dbReference>
<keyword evidence="6 7" id="KW-0456">Lyase</keyword>
<dbReference type="Pfam" id="PF01220">
    <property type="entry name" value="DHquinase_II"/>
    <property type="match status" value="1"/>
</dbReference>
<evidence type="ECO:0000256" key="6">
    <source>
        <dbReference type="ARBA" id="ARBA00023239"/>
    </source>
</evidence>
<dbReference type="PANTHER" id="PTHR21272:SF3">
    <property type="entry name" value="CATABOLIC 3-DEHYDROQUINASE"/>
    <property type="match status" value="1"/>
</dbReference>
<name>A0A7C1H3W5_9BACT</name>
<feature type="binding site" evidence="7 9">
    <location>
        <position position="77"/>
    </location>
    <ligand>
        <name>substrate</name>
    </ligand>
</feature>
<accession>A0A7C1H3W5</accession>
<dbReference type="AlphaFoldDB" id="A0A7C1H3W5"/>
<comment type="subunit">
    <text evidence="4 7">Homododecamer.</text>
</comment>
<evidence type="ECO:0000256" key="2">
    <source>
        <dbReference type="ARBA" id="ARBA00004902"/>
    </source>
</evidence>
<dbReference type="PANTHER" id="PTHR21272">
    <property type="entry name" value="CATABOLIC 3-DEHYDROQUINASE"/>
    <property type="match status" value="1"/>
</dbReference>